<organism evidence="1 2">
    <name type="scientific">Haloferax chudinovii</name>
    <dbReference type="NCBI Taxonomy" id="1109010"/>
    <lineage>
        <taxon>Archaea</taxon>
        <taxon>Methanobacteriati</taxon>
        <taxon>Methanobacteriota</taxon>
        <taxon>Stenosarchaea group</taxon>
        <taxon>Halobacteria</taxon>
        <taxon>Halobacteriales</taxon>
        <taxon>Haloferacaceae</taxon>
        <taxon>Haloferax</taxon>
    </lineage>
</organism>
<dbReference type="Proteomes" id="UP001596460">
    <property type="component" value="Unassembled WGS sequence"/>
</dbReference>
<keyword evidence="2" id="KW-1185">Reference proteome</keyword>
<dbReference type="AlphaFoldDB" id="A0ABD5XH19"/>
<comment type="caution">
    <text evidence="1">The sequence shown here is derived from an EMBL/GenBank/DDBJ whole genome shotgun (WGS) entry which is preliminary data.</text>
</comment>
<accession>A0ABD5XH19</accession>
<name>A0ABD5XH19_9EURY</name>
<protein>
    <submittedName>
        <fullName evidence="1">Uncharacterized protein</fullName>
    </submittedName>
</protein>
<reference evidence="1 2" key="1">
    <citation type="journal article" date="2019" name="Int. J. Syst. Evol. Microbiol.">
        <title>The Global Catalogue of Microorganisms (GCM) 10K type strain sequencing project: providing services to taxonomists for standard genome sequencing and annotation.</title>
        <authorList>
            <consortium name="The Broad Institute Genomics Platform"/>
            <consortium name="The Broad Institute Genome Sequencing Center for Infectious Disease"/>
            <person name="Wu L."/>
            <person name="Ma J."/>
        </authorList>
    </citation>
    <scope>NUCLEOTIDE SEQUENCE [LARGE SCALE GENOMIC DNA]</scope>
    <source>
        <strain evidence="1 2">DSM 26526</strain>
    </source>
</reference>
<gene>
    <name evidence="1" type="ORF">ACFQI8_14020</name>
</gene>
<evidence type="ECO:0000313" key="1">
    <source>
        <dbReference type="EMBL" id="MFC7130505.1"/>
    </source>
</evidence>
<evidence type="ECO:0000313" key="2">
    <source>
        <dbReference type="Proteomes" id="UP001596460"/>
    </source>
</evidence>
<proteinExistence type="predicted"/>
<dbReference type="EMBL" id="JBHTAB010000008">
    <property type="protein sequence ID" value="MFC7130505.1"/>
    <property type="molecule type" value="Genomic_DNA"/>
</dbReference>
<dbReference type="RefSeq" id="WP_390246061.1">
    <property type="nucleotide sequence ID" value="NZ_JBHTAB010000008.1"/>
</dbReference>
<sequence length="45" mass="5069">MPFDDEVVENQRMTAEKSIGNAILLFDTVDIARGTLTEFDIEILP</sequence>